<keyword evidence="2" id="KW-0963">Cytoplasm</keyword>
<dbReference type="InterPro" id="IPR015155">
    <property type="entry name" value="PFU"/>
</dbReference>
<evidence type="ECO:0000259" key="7">
    <source>
        <dbReference type="PROSITE" id="PS51394"/>
    </source>
</evidence>
<evidence type="ECO:0000313" key="9">
    <source>
        <dbReference type="EMBL" id="KAL1866741.1"/>
    </source>
</evidence>
<evidence type="ECO:0000256" key="5">
    <source>
        <dbReference type="PROSITE-ProRule" id="PRU00221"/>
    </source>
</evidence>
<dbReference type="PANTHER" id="PTHR19849:SF0">
    <property type="entry name" value="PHOSPHOLIPASE A-2-ACTIVATING PROTEIN"/>
    <property type="match status" value="1"/>
</dbReference>
<dbReference type="EMBL" id="JAWRVE010000054">
    <property type="protein sequence ID" value="KAL1866741.1"/>
    <property type="molecule type" value="Genomic_DNA"/>
</dbReference>
<evidence type="ECO:0000259" key="8">
    <source>
        <dbReference type="PROSITE" id="PS51396"/>
    </source>
</evidence>
<dbReference type="PROSITE" id="PS51396">
    <property type="entry name" value="PUL"/>
    <property type="match status" value="1"/>
</dbReference>
<dbReference type="Gene3D" id="3.10.20.870">
    <property type="entry name" value="PFU (PLAA family ubiquitin binding), C-terminal domain"/>
    <property type="match status" value="1"/>
</dbReference>
<dbReference type="InterPro" id="IPR038122">
    <property type="entry name" value="PFU_sf"/>
</dbReference>
<feature type="repeat" description="WD" evidence="5">
    <location>
        <begin position="9"/>
        <end position="39"/>
    </location>
</feature>
<dbReference type="InterPro" id="IPR013535">
    <property type="entry name" value="PUL_dom"/>
</dbReference>
<evidence type="ECO:0000313" key="10">
    <source>
        <dbReference type="Proteomes" id="UP001583177"/>
    </source>
</evidence>
<dbReference type="InterPro" id="IPR036322">
    <property type="entry name" value="WD40_repeat_dom_sf"/>
</dbReference>
<dbReference type="SUPFAM" id="SSF50978">
    <property type="entry name" value="WD40 repeat-like"/>
    <property type="match status" value="1"/>
</dbReference>
<proteinExistence type="predicted"/>
<dbReference type="Proteomes" id="UP001583177">
    <property type="component" value="Unassembled WGS sequence"/>
</dbReference>
<dbReference type="PROSITE" id="PS50294">
    <property type="entry name" value="WD_REPEATS_REGION"/>
    <property type="match status" value="3"/>
</dbReference>
<keyword evidence="10" id="KW-1185">Reference proteome</keyword>
<sequence length="805" mass="86018">MEFKLSAQLPGHDSDVRAVLFPSPDVVISASRDHTLRLWRRSSQKPPSFDATIVTQGQEWLSTLAFLPPTSDYTDGLIVSGGKDTIIEVKKPLSTTADNAERLLIGHAHNICSLDVSPKGTYIVSGSWDKQAIVWRVGKWEPELRLAGHDASVWGVLALDETTVVTGSADEKIHIYDLRTGTGGQVEPRSTIYTSNVVRAVCKVPQGHPTGADIASAHNDGIIRLWKLNGQSVGELHGHESFVYCLVALPTGELVSSGEDRTIRVWRGLDCVQTITLPAISVWSVAVSKQTGDIVSGSSDGVVRVFTRSEENVADAEVLASFDDSVKASSIPAQQMGNINKEKLPGPEFLTSKSGTKEGQTQMINQPNGSVTAHQWSVAQQQWVEIGTVVDAVGSSGNRVDYMGKSYDFVFDVAIEDGAPALKLPYSLSQNPYEAASKFLSDNELPQRYLDQVTNFIVENTKGATIGQSSGPAVDEFGTGRYQPGDGSASQAPPPKRLLPQDKYLTLATGKFEPVVKKILSINATMLSSGRKDYALNPTEEATLNRLTENLGKTIPGVPASVPGTAATATSQPLSVSEHDLGLVLKLVSQWPDNDRLPGLDLLRCMATSPLAASFTDPSGNSIIDVALHAAFHPSSGSKINENCAMMAFRVITNLFTTEQGRQVAHMHAEKVVDYMEALVGISDTPFKGPVGFPGNRNVLVAVTTTALNYSVLAYLVSKKKISVTGNTITPEVFGLLANVLSRILQGQADAEVNYRALAALGNIASAGNAQVLRSIGVDSAVKSAAKAGAEERVTNLAKEVLGLL</sequence>
<protein>
    <submittedName>
        <fullName evidence="9">WD repeat protein Lub1</fullName>
    </submittedName>
</protein>
<dbReference type="InterPro" id="IPR015943">
    <property type="entry name" value="WD40/YVTN_repeat-like_dom_sf"/>
</dbReference>
<dbReference type="Gene3D" id="2.130.10.10">
    <property type="entry name" value="YVTN repeat-like/Quinoprotein amine dehydrogenase"/>
    <property type="match status" value="1"/>
</dbReference>
<evidence type="ECO:0000256" key="1">
    <source>
        <dbReference type="ARBA" id="ARBA00004496"/>
    </source>
</evidence>
<feature type="domain" description="PUL" evidence="8">
    <location>
        <begin position="497"/>
        <end position="804"/>
    </location>
</feature>
<dbReference type="PROSITE" id="PS51394">
    <property type="entry name" value="PFU"/>
    <property type="match status" value="1"/>
</dbReference>
<dbReference type="Pfam" id="PF09070">
    <property type="entry name" value="PFU"/>
    <property type="match status" value="1"/>
</dbReference>
<comment type="subcellular location">
    <subcellularLocation>
        <location evidence="1">Cytoplasm</location>
    </subcellularLocation>
</comment>
<dbReference type="Pfam" id="PF00400">
    <property type="entry name" value="WD40"/>
    <property type="match status" value="5"/>
</dbReference>
<dbReference type="InterPro" id="IPR001680">
    <property type="entry name" value="WD40_rpt"/>
</dbReference>
<dbReference type="PROSITE" id="PS50082">
    <property type="entry name" value="WD_REPEATS_2"/>
    <property type="match status" value="3"/>
</dbReference>
<feature type="region of interest" description="Disordered" evidence="6">
    <location>
        <begin position="467"/>
        <end position="498"/>
    </location>
</feature>
<gene>
    <name evidence="9" type="primary">lub1</name>
    <name evidence="9" type="ORF">Daus18300_006685</name>
</gene>
<dbReference type="PANTHER" id="PTHR19849">
    <property type="entry name" value="PHOSPHOLIPASE A-2-ACTIVATING PROTEIN"/>
    <property type="match status" value="1"/>
</dbReference>
<feature type="domain" description="PFU" evidence="7">
    <location>
        <begin position="375"/>
        <end position="471"/>
    </location>
</feature>
<evidence type="ECO:0000256" key="4">
    <source>
        <dbReference type="ARBA" id="ARBA00022737"/>
    </source>
</evidence>
<evidence type="ECO:0000256" key="2">
    <source>
        <dbReference type="ARBA" id="ARBA00022490"/>
    </source>
</evidence>
<dbReference type="CDD" id="cd00200">
    <property type="entry name" value="WD40"/>
    <property type="match status" value="1"/>
</dbReference>
<feature type="repeat" description="WD" evidence="5">
    <location>
        <begin position="104"/>
        <end position="137"/>
    </location>
</feature>
<name>A0ABR3WTH5_9PEZI</name>
<accession>A0ABR3WTH5</accession>
<feature type="repeat" description="WD" evidence="5">
    <location>
        <begin position="236"/>
        <end position="266"/>
    </location>
</feature>
<evidence type="ECO:0000256" key="6">
    <source>
        <dbReference type="SAM" id="MobiDB-lite"/>
    </source>
</evidence>
<organism evidence="9 10">
    <name type="scientific">Diaporthe australafricana</name>
    <dbReference type="NCBI Taxonomy" id="127596"/>
    <lineage>
        <taxon>Eukaryota</taxon>
        <taxon>Fungi</taxon>
        <taxon>Dikarya</taxon>
        <taxon>Ascomycota</taxon>
        <taxon>Pezizomycotina</taxon>
        <taxon>Sordariomycetes</taxon>
        <taxon>Sordariomycetidae</taxon>
        <taxon>Diaporthales</taxon>
        <taxon>Diaporthaceae</taxon>
        <taxon>Diaporthe</taxon>
    </lineage>
</organism>
<keyword evidence="4" id="KW-0677">Repeat</keyword>
<comment type="caution">
    <text evidence="9">The sequence shown here is derived from an EMBL/GenBank/DDBJ whole genome shotgun (WGS) entry which is preliminary data.</text>
</comment>
<dbReference type="Pfam" id="PF08324">
    <property type="entry name" value="PUL"/>
    <property type="match status" value="1"/>
</dbReference>
<evidence type="ECO:0000256" key="3">
    <source>
        <dbReference type="ARBA" id="ARBA00022574"/>
    </source>
</evidence>
<keyword evidence="3 5" id="KW-0853">WD repeat</keyword>
<dbReference type="InterPro" id="IPR011989">
    <property type="entry name" value="ARM-like"/>
</dbReference>
<dbReference type="Gene3D" id="1.25.10.10">
    <property type="entry name" value="Leucine-rich Repeat Variant"/>
    <property type="match status" value="1"/>
</dbReference>
<reference evidence="9 10" key="1">
    <citation type="journal article" date="2024" name="IMA Fungus">
        <title>IMA Genome - F19 : A genome assembly and annotation guide to empower mycologists, including annotated draft genome sequences of Ceratocystis pirilliformis, Diaporthe australafricana, Fusarium ophioides, Paecilomyces lecythidis, and Sporothrix stenoceras.</title>
        <authorList>
            <person name="Aylward J."/>
            <person name="Wilson A.M."/>
            <person name="Visagie C.M."/>
            <person name="Spraker J."/>
            <person name="Barnes I."/>
            <person name="Buitendag C."/>
            <person name="Ceriani C."/>
            <person name="Del Mar Angel L."/>
            <person name="du Plessis D."/>
            <person name="Fuchs T."/>
            <person name="Gasser K."/>
            <person name="Kramer D."/>
            <person name="Li W."/>
            <person name="Munsamy K."/>
            <person name="Piso A."/>
            <person name="Price J.L."/>
            <person name="Sonnekus B."/>
            <person name="Thomas C."/>
            <person name="van der Nest A."/>
            <person name="van Dijk A."/>
            <person name="van Heerden A."/>
            <person name="van Vuuren N."/>
            <person name="Yilmaz N."/>
            <person name="Duong T.A."/>
            <person name="van der Merwe N.A."/>
            <person name="Wingfield M.J."/>
            <person name="Wingfield B.D."/>
        </authorList>
    </citation>
    <scope>NUCLEOTIDE SEQUENCE [LARGE SCALE GENOMIC DNA]</scope>
    <source>
        <strain evidence="9 10">CMW 18300</strain>
    </source>
</reference>
<dbReference type="SMART" id="SM00320">
    <property type="entry name" value="WD40"/>
    <property type="match status" value="6"/>
</dbReference>